<dbReference type="EMBL" id="BSXN01000297">
    <property type="protein sequence ID" value="GME67982.1"/>
    <property type="molecule type" value="Genomic_DNA"/>
</dbReference>
<keyword evidence="2" id="KW-1185">Reference proteome</keyword>
<accession>A0A9W6SX96</accession>
<protein>
    <submittedName>
        <fullName evidence="1">Unnamed protein product</fullName>
    </submittedName>
</protein>
<comment type="caution">
    <text evidence="1">The sequence shown here is derived from an EMBL/GenBank/DDBJ whole genome shotgun (WGS) entry which is preliminary data.</text>
</comment>
<sequence length="414" mass="49292">MSRELKVKIVLSVSLVVPVLVTAYKYLVPYISEKLTKPIREQKDYGKVTPLYITPEDVKTYNDRPWRPFRWPHKQTMALVKMDMNHWLDISLHYWKFQEGKKEIFENYDPEKLKTNTFLRTVEGFDNEYNELRDVVIEQLTTRYPLLFKKTGKLIYNNLMNEVYDIEKESPLIIISKMAMEDFYIVQKKADGLNYCVGATVAFPGGGFGILQLMDKPLDFIHKTVPYYEDKLKPSMEKWFDKFVDGVERVSWHIVWEENLNCSELYPVSREMTHEEAEKYVEKIPFEEFRVRMECQSLTKLPKTKAIIFANHPKFIKLTELEYEPYMPSLVMNMMYECPEEIMKQKHFELVREHLRPRLQRMIDNQVANGLVESNSLSKLRTPSTYPFAHWMSTDWDYHKGWTSPYRNMVTSSL</sequence>
<evidence type="ECO:0000313" key="2">
    <source>
        <dbReference type="Proteomes" id="UP001165120"/>
    </source>
</evidence>
<dbReference type="InterPro" id="IPR021848">
    <property type="entry name" value="HODM_asu-like"/>
</dbReference>
<dbReference type="Pfam" id="PF11927">
    <property type="entry name" value="HODM_asu-like"/>
    <property type="match status" value="1"/>
</dbReference>
<dbReference type="AlphaFoldDB" id="A0A9W6SX96"/>
<gene>
    <name evidence="1" type="ORF">Cboi02_000131400</name>
</gene>
<organism evidence="1 2">
    <name type="scientific">Candida boidinii</name>
    <name type="common">Yeast</name>
    <dbReference type="NCBI Taxonomy" id="5477"/>
    <lineage>
        <taxon>Eukaryota</taxon>
        <taxon>Fungi</taxon>
        <taxon>Dikarya</taxon>
        <taxon>Ascomycota</taxon>
        <taxon>Saccharomycotina</taxon>
        <taxon>Pichiomycetes</taxon>
        <taxon>Pichiales</taxon>
        <taxon>Pichiaceae</taxon>
        <taxon>Ogataea</taxon>
        <taxon>Ogataea/Candida clade</taxon>
    </lineage>
</organism>
<evidence type="ECO:0000313" key="1">
    <source>
        <dbReference type="EMBL" id="GME67982.1"/>
    </source>
</evidence>
<proteinExistence type="predicted"/>
<dbReference type="Proteomes" id="UP001165120">
    <property type="component" value="Unassembled WGS sequence"/>
</dbReference>
<reference evidence="1" key="1">
    <citation type="submission" date="2023-04" db="EMBL/GenBank/DDBJ databases">
        <title>Candida boidinii NBRC 10035.</title>
        <authorList>
            <person name="Ichikawa N."/>
            <person name="Sato H."/>
            <person name="Tonouchi N."/>
        </authorList>
    </citation>
    <scope>NUCLEOTIDE SEQUENCE</scope>
    <source>
        <strain evidence="1">NBRC 10035</strain>
    </source>
</reference>
<name>A0A9W6SX96_CANBO</name>